<dbReference type="AlphaFoldDB" id="A0A840NKC0"/>
<dbReference type="Proteomes" id="UP000580474">
    <property type="component" value="Unassembled WGS sequence"/>
</dbReference>
<keyword evidence="1" id="KW-1133">Transmembrane helix</keyword>
<name>A0A840NKC0_9PSEU</name>
<proteinExistence type="predicted"/>
<gene>
    <name evidence="2" type="ORF">BJ969_001785</name>
</gene>
<dbReference type="RefSeq" id="WP_184478350.1">
    <property type="nucleotide sequence ID" value="NZ_JACHIV010000001.1"/>
</dbReference>
<feature type="transmembrane region" description="Helical" evidence="1">
    <location>
        <begin position="21"/>
        <end position="39"/>
    </location>
</feature>
<comment type="caution">
    <text evidence="2">The sequence shown here is derived from an EMBL/GenBank/DDBJ whole genome shotgun (WGS) entry which is preliminary data.</text>
</comment>
<dbReference type="EMBL" id="JACHIV010000001">
    <property type="protein sequence ID" value="MBB5068697.1"/>
    <property type="molecule type" value="Genomic_DNA"/>
</dbReference>
<protein>
    <submittedName>
        <fullName evidence="2">Uncharacterized protein</fullName>
    </submittedName>
</protein>
<accession>A0A840NKC0</accession>
<keyword evidence="3" id="KW-1185">Reference proteome</keyword>
<keyword evidence="1" id="KW-0812">Transmembrane</keyword>
<feature type="transmembrane region" description="Helical" evidence="1">
    <location>
        <begin position="106"/>
        <end position="126"/>
    </location>
</feature>
<evidence type="ECO:0000313" key="3">
    <source>
        <dbReference type="Proteomes" id="UP000580474"/>
    </source>
</evidence>
<evidence type="ECO:0000256" key="1">
    <source>
        <dbReference type="SAM" id="Phobius"/>
    </source>
</evidence>
<reference evidence="2 3" key="1">
    <citation type="submission" date="2020-08" db="EMBL/GenBank/DDBJ databases">
        <title>Sequencing the genomes of 1000 actinobacteria strains.</title>
        <authorList>
            <person name="Klenk H.-P."/>
        </authorList>
    </citation>
    <scope>NUCLEOTIDE SEQUENCE [LARGE SCALE GENOMIC DNA]</scope>
    <source>
        <strain evidence="2 3">DSM 45582</strain>
    </source>
</reference>
<keyword evidence="1" id="KW-0472">Membrane</keyword>
<evidence type="ECO:0000313" key="2">
    <source>
        <dbReference type="EMBL" id="MBB5068697.1"/>
    </source>
</evidence>
<organism evidence="2 3">
    <name type="scientific">Saccharopolyspora gloriosae</name>
    <dbReference type="NCBI Taxonomy" id="455344"/>
    <lineage>
        <taxon>Bacteria</taxon>
        <taxon>Bacillati</taxon>
        <taxon>Actinomycetota</taxon>
        <taxon>Actinomycetes</taxon>
        <taxon>Pseudonocardiales</taxon>
        <taxon>Pseudonocardiaceae</taxon>
        <taxon>Saccharopolyspora</taxon>
    </lineage>
</organism>
<sequence>MRLYAQTPARAGRQVLHDRGAVAWCAVFAWLAHRAYLAVLEWQAPGLRMIDAGQDLDRTLGDAARTASRVPLVGDDLAGALSRATAAGDMLTDAGRTQADAVSAGAPAAAGLVLLLALIPLVRWWLLPRIAYARAATSAQELRTAAPDLLALRALSTVPYRELRAVHEDPAAAWREGSRPVIDGLAALHLARLGLRPSEPPQHRPGR</sequence>